<reference evidence="1 2" key="1">
    <citation type="submission" date="2016-10" db="EMBL/GenBank/DDBJ databases">
        <authorList>
            <person name="de Groot N.N."/>
        </authorList>
    </citation>
    <scope>NUCLEOTIDE SEQUENCE [LARGE SCALE GENOMIC DNA]</scope>
    <source>
        <strain evidence="1 2">CGMCC 1.6502</strain>
    </source>
</reference>
<keyword evidence="2" id="KW-1185">Reference proteome</keyword>
<dbReference type="AlphaFoldDB" id="A0A1G9C8I9"/>
<dbReference type="EMBL" id="FNFL01000007">
    <property type="protein sequence ID" value="SDK48007.1"/>
    <property type="molecule type" value="Genomic_DNA"/>
</dbReference>
<protein>
    <submittedName>
        <fullName evidence="1">Adenylate kinase</fullName>
    </submittedName>
</protein>
<dbReference type="OrthoDB" id="1201990at2"/>
<dbReference type="GO" id="GO:0016301">
    <property type="term" value="F:kinase activity"/>
    <property type="evidence" value="ECO:0007669"/>
    <property type="project" value="UniProtKB-KW"/>
</dbReference>
<dbReference type="Proteomes" id="UP000198694">
    <property type="component" value="Unassembled WGS sequence"/>
</dbReference>
<dbReference type="SUPFAM" id="SSF52540">
    <property type="entry name" value="P-loop containing nucleoside triphosphate hydrolases"/>
    <property type="match status" value="1"/>
</dbReference>
<dbReference type="Gene3D" id="3.40.50.300">
    <property type="entry name" value="P-loop containing nucleotide triphosphate hydrolases"/>
    <property type="match status" value="1"/>
</dbReference>
<keyword evidence="1" id="KW-0418">Kinase</keyword>
<dbReference type="InterPro" id="IPR027417">
    <property type="entry name" value="P-loop_NTPase"/>
</dbReference>
<name>A0A1G9C8I9_9BACI</name>
<keyword evidence="1" id="KW-0808">Transferase</keyword>
<evidence type="ECO:0000313" key="1">
    <source>
        <dbReference type="EMBL" id="SDK48007.1"/>
    </source>
</evidence>
<dbReference type="PANTHER" id="PTHR37816:SF3">
    <property type="entry name" value="MODULATES DNA TOPOLOGY"/>
    <property type="match status" value="1"/>
</dbReference>
<evidence type="ECO:0000313" key="2">
    <source>
        <dbReference type="Proteomes" id="UP000198694"/>
    </source>
</evidence>
<dbReference type="InterPro" id="IPR052922">
    <property type="entry name" value="Cytidylate_Kinase-2"/>
</dbReference>
<dbReference type="RefSeq" id="WP_093216530.1">
    <property type="nucleotide sequence ID" value="NZ_FNFL01000007.1"/>
</dbReference>
<proteinExistence type="predicted"/>
<organism evidence="1 2">
    <name type="scientific">Sediminibacillus albus</name>
    <dbReference type="NCBI Taxonomy" id="407036"/>
    <lineage>
        <taxon>Bacteria</taxon>
        <taxon>Bacillati</taxon>
        <taxon>Bacillota</taxon>
        <taxon>Bacilli</taxon>
        <taxon>Bacillales</taxon>
        <taxon>Bacillaceae</taxon>
        <taxon>Sediminibacillus</taxon>
    </lineage>
</organism>
<dbReference type="STRING" id="407036.SAMN05216243_3311"/>
<dbReference type="NCBIfam" id="NF005994">
    <property type="entry name" value="PRK08118.1"/>
    <property type="match status" value="1"/>
</dbReference>
<dbReference type="PANTHER" id="PTHR37816">
    <property type="entry name" value="YALI0E33011P"/>
    <property type="match status" value="1"/>
</dbReference>
<sequence>MKKIAIIGSGGAGKSTLAKQLGEILQLPVYHLDAYFWKPGWQPISKQELSKQQKEIIQQDCWIIDGNYGSTMDLRLQAADTVIFLDYSTLRCLYGIVKRRIQYQGKTRPDMGADCREKLDLEFFLWVARFKKRKTPAIKEKLRNTNDITIYHLQTPKHTKKLLQKLNAQFTNLT</sequence>
<accession>A0A1G9C8I9</accession>
<gene>
    <name evidence="1" type="ORF">SAMN05216243_3311</name>
</gene>